<organism evidence="1 2">
    <name type="scientific">Pontibacillus yanchengensis</name>
    <dbReference type="NCBI Taxonomy" id="462910"/>
    <lineage>
        <taxon>Bacteria</taxon>
        <taxon>Bacillati</taxon>
        <taxon>Bacillota</taxon>
        <taxon>Bacilli</taxon>
        <taxon>Bacillales</taxon>
        <taxon>Bacillaceae</taxon>
        <taxon>Pontibacillus</taxon>
    </lineage>
</organism>
<comment type="caution">
    <text evidence="1">The sequence shown here is derived from an EMBL/GenBank/DDBJ whole genome shotgun (WGS) entry which is preliminary data.</text>
</comment>
<evidence type="ECO:0000313" key="2">
    <source>
        <dbReference type="Proteomes" id="UP000468638"/>
    </source>
</evidence>
<gene>
    <name evidence="1" type="ORF">GLW05_05255</name>
</gene>
<proteinExistence type="predicted"/>
<dbReference type="Proteomes" id="UP000468638">
    <property type="component" value="Unassembled WGS sequence"/>
</dbReference>
<evidence type="ECO:0008006" key="3">
    <source>
        <dbReference type="Google" id="ProtNLM"/>
    </source>
</evidence>
<reference evidence="1 2" key="1">
    <citation type="submission" date="2019-11" db="EMBL/GenBank/DDBJ databases">
        <title>Genome sequences of 17 halophilic strains isolated from different environments.</title>
        <authorList>
            <person name="Furrow R.E."/>
        </authorList>
    </citation>
    <scope>NUCLEOTIDE SEQUENCE [LARGE SCALE GENOMIC DNA]</scope>
    <source>
        <strain evidence="1 2">22514_16_FS</strain>
    </source>
</reference>
<accession>A0A6I5A2V4</accession>
<protein>
    <recommendedName>
        <fullName evidence="3">Glyoxalase/fosfomycin resistance/dioxygenase domain-containing protein</fullName>
    </recommendedName>
</protein>
<dbReference type="OrthoDB" id="9795306at2"/>
<dbReference type="RefSeq" id="WP_160846950.1">
    <property type="nucleotide sequence ID" value="NZ_WMEQ01000003.1"/>
</dbReference>
<sequence length="52" mass="6196">MARIYPYLFCNDAIEQGPFYEKALGGLIIDLRTFEEAPQVSEEIKERIMHWY</sequence>
<dbReference type="InterPro" id="IPR029068">
    <property type="entry name" value="Glyas_Bleomycin-R_OHBP_Dase"/>
</dbReference>
<dbReference type="AlphaFoldDB" id="A0A6I5A2V4"/>
<name>A0A6I5A2V4_9BACI</name>
<dbReference type="EMBL" id="WMEQ01000003">
    <property type="protein sequence ID" value="MYL33001.1"/>
    <property type="molecule type" value="Genomic_DNA"/>
</dbReference>
<evidence type="ECO:0000313" key="1">
    <source>
        <dbReference type="EMBL" id="MYL33001.1"/>
    </source>
</evidence>
<dbReference type="Gene3D" id="3.10.180.10">
    <property type="entry name" value="2,3-Dihydroxybiphenyl 1,2-Dioxygenase, domain 1"/>
    <property type="match status" value="1"/>
</dbReference>